<dbReference type="CDD" id="cd07067">
    <property type="entry name" value="HP_PGM_like"/>
    <property type="match status" value="1"/>
</dbReference>
<dbReference type="SMART" id="SM00855">
    <property type="entry name" value="PGAM"/>
    <property type="match status" value="1"/>
</dbReference>
<name>A0A2Z4G961_9BACT</name>
<accession>A0A2Z4G961</accession>
<sequence>MLNKTLYIIRHAQAEDSGNSAMLKDFNRNLTGKGISQSARLGSFLVKDSVKIDCFVSSPANRAFQTAKVLLEQYKLDEEQIRLDESLYGGGPRAYLACLNGISDDFNSLAIFGHNPDITFFAEYLTRDDIGGNMKKATVIEIKFENQAWNEISGKTGDLVRRVDVKSIEI</sequence>
<dbReference type="EMBL" id="CP029480">
    <property type="protein sequence ID" value="AWV97777.1"/>
    <property type="molecule type" value="Genomic_DNA"/>
</dbReference>
<keyword evidence="2" id="KW-1185">Reference proteome</keyword>
<proteinExistence type="predicted"/>
<dbReference type="AlphaFoldDB" id="A0A2Z4G961"/>
<evidence type="ECO:0000313" key="1">
    <source>
        <dbReference type="EMBL" id="AWV97777.1"/>
    </source>
</evidence>
<reference evidence="1 2" key="1">
    <citation type="submission" date="2018-05" db="EMBL/GenBank/DDBJ databases">
        <title>Complete genome sequence of Arcticibacterium luteifluviistationis SM1504T, a cytophagaceae bacterium isolated from Arctic surface seawater.</title>
        <authorList>
            <person name="Li Y."/>
            <person name="Qin Q.-L."/>
        </authorList>
    </citation>
    <scope>NUCLEOTIDE SEQUENCE [LARGE SCALE GENOMIC DNA]</scope>
    <source>
        <strain evidence="1 2">SM1504</strain>
    </source>
</reference>
<dbReference type="KEGG" id="als:DJ013_06180"/>
<protein>
    <submittedName>
        <fullName evidence="1">Phosphohistidine phosphatase</fullName>
    </submittedName>
</protein>
<dbReference type="SUPFAM" id="SSF53254">
    <property type="entry name" value="Phosphoglycerate mutase-like"/>
    <property type="match status" value="1"/>
</dbReference>
<dbReference type="Gene3D" id="3.40.50.1240">
    <property type="entry name" value="Phosphoglycerate mutase-like"/>
    <property type="match status" value="1"/>
</dbReference>
<dbReference type="Proteomes" id="UP000249873">
    <property type="component" value="Chromosome"/>
</dbReference>
<evidence type="ECO:0000313" key="2">
    <source>
        <dbReference type="Proteomes" id="UP000249873"/>
    </source>
</evidence>
<gene>
    <name evidence="1" type="ORF">DJ013_06180</name>
</gene>
<dbReference type="InterPro" id="IPR029033">
    <property type="entry name" value="His_PPase_superfam"/>
</dbReference>
<organism evidence="1 2">
    <name type="scientific">Arcticibacterium luteifluviistationis</name>
    <dbReference type="NCBI Taxonomy" id="1784714"/>
    <lineage>
        <taxon>Bacteria</taxon>
        <taxon>Pseudomonadati</taxon>
        <taxon>Bacteroidota</taxon>
        <taxon>Cytophagia</taxon>
        <taxon>Cytophagales</taxon>
        <taxon>Leadbetterellaceae</taxon>
        <taxon>Arcticibacterium</taxon>
    </lineage>
</organism>
<dbReference type="Pfam" id="PF00300">
    <property type="entry name" value="His_Phos_1"/>
    <property type="match status" value="1"/>
</dbReference>
<dbReference type="OrthoDB" id="9810154at2"/>
<dbReference type="RefSeq" id="WP_111370879.1">
    <property type="nucleotide sequence ID" value="NZ_CP029480.1"/>
</dbReference>
<dbReference type="InterPro" id="IPR013078">
    <property type="entry name" value="His_Pase_superF_clade-1"/>
</dbReference>